<dbReference type="EMBL" id="CP017781">
    <property type="protein sequence ID" value="AOZ67981.1"/>
    <property type="molecule type" value="Genomic_DNA"/>
</dbReference>
<evidence type="ECO:0000313" key="10">
    <source>
        <dbReference type="EMBL" id="AOZ67981.1"/>
    </source>
</evidence>
<dbReference type="Proteomes" id="UP000176562">
    <property type="component" value="Chromosome"/>
</dbReference>
<feature type="transmembrane region" description="Helical" evidence="8">
    <location>
        <begin position="228"/>
        <end position="251"/>
    </location>
</feature>
<evidence type="ECO:0000256" key="5">
    <source>
        <dbReference type="ARBA" id="ARBA00022692"/>
    </source>
</evidence>
<keyword evidence="11" id="KW-1185">Reference proteome</keyword>
<dbReference type="PANTHER" id="PTHR30294:SF29">
    <property type="entry name" value="MULTIDRUG ABC TRANSPORTER PERMEASE YBHS-RELATED"/>
    <property type="match status" value="1"/>
</dbReference>
<evidence type="ECO:0000313" key="11">
    <source>
        <dbReference type="Proteomes" id="UP000176562"/>
    </source>
</evidence>
<proteinExistence type="inferred from homology"/>
<feature type="transmembrane region" description="Helical" evidence="8">
    <location>
        <begin position="26"/>
        <end position="46"/>
    </location>
</feature>
<dbReference type="InterPro" id="IPR013525">
    <property type="entry name" value="ABC2_TM"/>
</dbReference>
<feature type="transmembrane region" description="Helical" evidence="8">
    <location>
        <begin position="299"/>
        <end position="322"/>
    </location>
</feature>
<feature type="transmembrane region" description="Helical" evidence="8">
    <location>
        <begin position="351"/>
        <end position="370"/>
    </location>
</feature>
<evidence type="ECO:0000259" key="9">
    <source>
        <dbReference type="PROSITE" id="PS51012"/>
    </source>
</evidence>
<dbReference type="GO" id="GO:0005886">
    <property type="term" value="C:plasma membrane"/>
    <property type="evidence" value="ECO:0007669"/>
    <property type="project" value="UniProtKB-SubCell"/>
</dbReference>
<feature type="transmembrane region" description="Helical" evidence="8">
    <location>
        <begin position="185"/>
        <end position="207"/>
    </location>
</feature>
<dbReference type="PROSITE" id="PS51012">
    <property type="entry name" value="ABC_TM2"/>
    <property type="match status" value="1"/>
</dbReference>
<evidence type="ECO:0000256" key="2">
    <source>
        <dbReference type="ARBA" id="ARBA00007783"/>
    </source>
</evidence>
<evidence type="ECO:0000256" key="7">
    <source>
        <dbReference type="ARBA" id="ARBA00023136"/>
    </source>
</evidence>
<keyword evidence="10" id="KW-0808">Transferase</keyword>
<evidence type="ECO:0000256" key="4">
    <source>
        <dbReference type="ARBA" id="ARBA00022475"/>
    </source>
</evidence>
<keyword evidence="6 8" id="KW-1133">Transmembrane helix</keyword>
<evidence type="ECO:0000256" key="1">
    <source>
        <dbReference type="ARBA" id="ARBA00004651"/>
    </source>
</evidence>
<feature type="transmembrane region" description="Helical" evidence="8">
    <location>
        <begin position="263"/>
        <end position="287"/>
    </location>
</feature>
<comment type="similarity">
    <text evidence="2">Belongs to the ABC-2 integral membrane protein family.</text>
</comment>
<organism evidence="10 11">
    <name type="scientific">Rhodobacter xanthinilyticus</name>
    <dbReference type="NCBI Taxonomy" id="1850250"/>
    <lineage>
        <taxon>Bacteria</taxon>
        <taxon>Pseudomonadati</taxon>
        <taxon>Pseudomonadota</taxon>
        <taxon>Alphaproteobacteria</taxon>
        <taxon>Rhodobacterales</taxon>
        <taxon>Rhodobacter group</taxon>
        <taxon>Rhodobacter</taxon>
    </lineage>
</organism>
<dbReference type="PANTHER" id="PTHR30294">
    <property type="entry name" value="MEMBRANE COMPONENT OF ABC TRANSPORTER YHHJ-RELATED"/>
    <property type="match status" value="1"/>
</dbReference>
<dbReference type="AlphaFoldDB" id="A0A1D9M818"/>
<evidence type="ECO:0000256" key="6">
    <source>
        <dbReference type="ARBA" id="ARBA00022989"/>
    </source>
</evidence>
<feature type="domain" description="ABC transmembrane type-2" evidence="9">
    <location>
        <begin position="147"/>
        <end position="376"/>
    </location>
</feature>
<dbReference type="RefSeq" id="WP_068765658.1">
    <property type="nucleotide sequence ID" value="NZ_CP017781.1"/>
</dbReference>
<keyword evidence="5 8" id="KW-0812">Transmembrane</keyword>
<accession>A0A1D9M818</accession>
<gene>
    <name evidence="10" type="ORF">LPB142_00470</name>
</gene>
<dbReference type="Gene3D" id="3.40.1710.10">
    <property type="entry name" value="abc type-2 transporter like domain"/>
    <property type="match status" value="1"/>
</dbReference>
<reference evidence="10 11" key="1">
    <citation type="submission" date="2016-10" db="EMBL/GenBank/DDBJ databases">
        <title>Rhodobacter sp. LPB0142, isolated from sea water.</title>
        <authorList>
            <person name="Kim E."/>
            <person name="Yi H."/>
        </authorList>
    </citation>
    <scope>NUCLEOTIDE SEQUENCE [LARGE SCALE GENOMIC DNA]</scope>
    <source>
        <strain evidence="10 11">LPB0142</strain>
    </source>
</reference>
<name>A0A1D9M818_9RHOB</name>
<evidence type="ECO:0000256" key="3">
    <source>
        <dbReference type="ARBA" id="ARBA00022448"/>
    </source>
</evidence>
<dbReference type="InterPro" id="IPR047817">
    <property type="entry name" value="ABC2_TM_bact-type"/>
</dbReference>
<dbReference type="InterPro" id="IPR051449">
    <property type="entry name" value="ABC-2_transporter_component"/>
</dbReference>
<protein>
    <submittedName>
        <fullName evidence="10">Mannose-1-phosphate guanyltransferase</fullName>
    </submittedName>
</protein>
<dbReference type="GO" id="GO:0016740">
    <property type="term" value="F:transferase activity"/>
    <property type="evidence" value="ECO:0007669"/>
    <property type="project" value="UniProtKB-KW"/>
</dbReference>
<keyword evidence="4" id="KW-1003">Cell membrane</keyword>
<keyword evidence="7 8" id="KW-0472">Membrane</keyword>
<evidence type="ECO:0000256" key="8">
    <source>
        <dbReference type="SAM" id="Phobius"/>
    </source>
</evidence>
<keyword evidence="3" id="KW-0813">Transport</keyword>
<dbReference type="KEGG" id="rhp:LPB142_00470"/>
<dbReference type="STRING" id="1850250.LPB142_00470"/>
<comment type="subcellular location">
    <subcellularLocation>
        <location evidence="1">Cell membrane</location>
        <topology evidence="1">Multi-pass membrane protein</topology>
    </subcellularLocation>
</comment>
<dbReference type="GO" id="GO:0140359">
    <property type="term" value="F:ABC-type transporter activity"/>
    <property type="evidence" value="ECO:0007669"/>
    <property type="project" value="InterPro"/>
</dbReference>
<dbReference type="Pfam" id="PF12698">
    <property type="entry name" value="ABC2_membrane_3"/>
    <property type="match status" value="1"/>
</dbReference>
<sequence>MSRFLSLRRLRTIIRKEAIQMRRDRITFAMMLGVPLMQLMLFGFAINNDPKGLPAALVAPVQDRYTRAIVSALELTGYYRFTAPNASAAEAEAMIAAGEVSFVVTVPSDFGRRVERGERPQILVEADASDPAVASGAIGTLGTVAAQALLREQGTEAAAAAAATQNLEVVTHKRYNPEGVTAYNIVPGLLGVILQMTMVMMTAMALTRETERGTMENLLSMPVTPIEIMLGKVLPFFVVGAVQVVVILTAAKVIFGVPFVGSLGLLIGGVFIFVMALVILGYVFSTLAKTQMQAMQLTFFYFLPSILLSGFMFPFAGMPVWARAIGETLPLTHFLRLVRGVMLKGATLWDVAQPMVVLAGFVVIFAALALSRFRQTLD</sequence>